<evidence type="ECO:0008006" key="3">
    <source>
        <dbReference type="Google" id="ProtNLM"/>
    </source>
</evidence>
<evidence type="ECO:0000313" key="2">
    <source>
        <dbReference type="Proteomes" id="UP001235343"/>
    </source>
</evidence>
<evidence type="ECO:0000313" key="1">
    <source>
        <dbReference type="EMBL" id="MDL4842294.1"/>
    </source>
</evidence>
<sequence length="99" mass="11406">MSDLLQKGFLMGLGAAISGKKKLKDKLNYLVENDQLTKQQAKDMFSEFAAQGEIKASEWSQKQEKEWNKVIDDLGLVSKAELRELEFRIQKLEEKITEE</sequence>
<organism evidence="1 2">
    <name type="scientific">Aquibacillus rhizosphaerae</name>
    <dbReference type="NCBI Taxonomy" id="3051431"/>
    <lineage>
        <taxon>Bacteria</taxon>
        <taxon>Bacillati</taxon>
        <taxon>Bacillota</taxon>
        <taxon>Bacilli</taxon>
        <taxon>Bacillales</taxon>
        <taxon>Bacillaceae</taxon>
        <taxon>Aquibacillus</taxon>
    </lineage>
</organism>
<keyword evidence="2" id="KW-1185">Reference proteome</keyword>
<reference evidence="1 2" key="1">
    <citation type="submission" date="2023-06" db="EMBL/GenBank/DDBJ databases">
        <title>Aquibacillus rhizosphaerae LR5S19.</title>
        <authorList>
            <person name="Sun J.-Q."/>
        </authorList>
    </citation>
    <scope>NUCLEOTIDE SEQUENCE [LARGE SCALE GENOMIC DNA]</scope>
    <source>
        <strain evidence="1 2">LR5S19</strain>
    </source>
</reference>
<accession>A0ABT7L8V7</accession>
<dbReference type="RefSeq" id="WP_285933576.1">
    <property type="nucleotide sequence ID" value="NZ_JASTZU010000058.1"/>
</dbReference>
<name>A0ABT7L8V7_9BACI</name>
<comment type="caution">
    <text evidence="1">The sequence shown here is derived from an EMBL/GenBank/DDBJ whole genome shotgun (WGS) entry which is preliminary data.</text>
</comment>
<gene>
    <name evidence="1" type="ORF">QQS35_17790</name>
</gene>
<dbReference type="EMBL" id="JASTZU010000058">
    <property type="protein sequence ID" value="MDL4842294.1"/>
    <property type="molecule type" value="Genomic_DNA"/>
</dbReference>
<protein>
    <recommendedName>
        <fullName evidence="3">Polyhydroxyalkanoate synthesis regulator</fullName>
    </recommendedName>
</protein>
<dbReference type="Proteomes" id="UP001235343">
    <property type="component" value="Unassembled WGS sequence"/>
</dbReference>
<proteinExistence type="predicted"/>